<name>A0A6I4IUW2_9FLAO</name>
<organism evidence="2 3">
    <name type="scientific">Flavobacterium profundi</name>
    <dbReference type="NCBI Taxonomy" id="1774945"/>
    <lineage>
        <taxon>Bacteria</taxon>
        <taxon>Pseudomonadati</taxon>
        <taxon>Bacteroidota</taxon>
        <taxon>Flavobacteriia</taxon>
        <taxon>Flavobacteriales</taxon>
        <taxon>Flavobacteriaceae</taxon>
        <taxon>Flavobacterium</taxon>
    </lineage>
</organism>
<dbReference type="EMBL" id="WQLW01000012">
    <property type="protein sequence ID" value="MVO10438.1"/>
    <property type="molecule type" value="Genomic_DNA"/>
</dbReference>
<evidence type="ECO:0000259" key="1">
    <source>
        <dbReference type="Pfam" id="PF25302"/>
    </source>
</evidence>
<evidence type="ECO:0000313" key="3">
    <source>
        <dbReference type="Proteomes" id="UP000431264"/>
    </source>
</evidence>
<accession>A0A6I4IUW2</accession>
<gene>
    <name evidence="2" type="ORF">GOQ30_14785</name>
</gene>
<dbReference type="InterPro" id="IPR057561">
    <property type="entry name" value="NADase_transloc"/>
</dbReference>
<dbReference type="RefSeq" id="WP_140998864.1">
    <property type="nucleotide sequence ID" value="NZ_VDCZ01000012.1"/>
</dbReference>
<dbReference type="Proteomes" id="UP000431264">
    <property type="component" value="Unassembled WGS sequence"/>
</dbReference>
<sequence length="254" mass="29539">MRIAFLTLFFLYNSISFSQNIKEMKPKLGSLIEKSPAGELAFEKSIEDCKTLFEKINQKKKERLTPEEKKQYEDCLEDREGYWDVLGVGCSWYCGGGLDTISASSALKTNKEINYIPKNIHDLNYKTAWIEGVSGYGIGETITYHFPPENPRITEIIIVNGYVKSDKIWRENSRVKKLKMYLNDIPFALLHLEDSKNEQSFYFDPLGNSNREDFNSLQKQPWWTITFEIVEVYKGEKYDDTAITEIYFDGIDVH</sequence>
<keyword evidence="3" id="KW-1185">Reference proteome</keyword>
<dbReference type="Pfam" id="PF25302">
    <property type="entry name" value="NADase_transloc"/>
    <property type="match status" value="1"/>
</dbReference>
<proteinExistence type="predicted"/>
<feature type="domain" description="NAD glycohydrolase translocation F5/8 type C" evidence="1">
    <location>
        <begin position="92"/>
        <end position="249"/>
    </location>
</feature>
<comment type="caution">
    <text evidence="2">The sequence shown here is derived from an EMBL/GenBank/DDBJ whole genome shotgun (WGS) entry which is preliminary data.</text>
</comment>
<dbReference type="AlphaFoldDB" id="A0A6I4IUW2"/>
<dbReference type="NCBIfam" id="NF047619">
    <property type="entry name" value="NADase_discoid"/>
    <property type="match status" value="1"/>
</dbReference>
<dbReference type="OrthoDB" id="9784548at2"/>
<protein>
    <recommendedName>
        <fullName evidence="1">NAD glycohydrolase translocation F5/8 type C domain-containing protein</fullName>
    </recommendedName>
</protein>
<reference evidence="3" key="1">
    <citation type="submission" date="2019-05" db="EMBL/GenBank/DDBJ databases">
        <title>Flavobacterium profundi sp. nov., isolated from a deep-sea seamount.</title>
        <authorList>
            <person name="Zhang D.-C."/>
        </authorList>
    </citation>
    <scope>NUCLEOTIDE SEQUENCE [LARGE SCALE GENOMIC DNA]</scope>
    <source>
        <strain evidence="3">TP390</strain>
    </source>
</reference>
<evidence type="ECO:0000313" key="2">
    <source>
        <dbReference type="EMBL" id="MVO10438.1"/>
    </source>
</evidence>